<dbReference type="Proteomes" id="UP000663880">
    <property type="component" value="Unassembled WGS sequence"/>
</dbReference>
<gene>
    <name evidence="4" type="ORF">PMACD_LOCUS16287</name>
</gene>
<comment type="cofactor">
    <cofactor evidence="1">
        <name>a divalent metal cation</name>
        <dbReference type="ChEBI" id="CHEBI:60240"/>
    </cofactor>
</comment>
<evidence type="ECO:0000256" key="1">
    <source>
        <dbReference type="ARBA" id="ARBA00001968"/>
    </source>
</evidence>
<evidence type="ECO:0000259" key="3">
    <source>
        <dbReference type="Pfam" id="PF13359"/>
    </source>
</evidence>
<dbReference type="OrthoDB" id="2668416at2759"/>
<feature type="domain" description="DDE Tnp4" evidence="3">
    <location>
        <begin position="34"/>
        <end position="131"/>
    </location>
</feature>
<organism evidence="4 5">
    <name type="scientific">Pieris macdunnoughi</name>
    <dbReference type="NCBI Taxonomy" id="345717"/>
    <lineage>
        <taxon>Eukaryota</taxon>
        <taxon>Metazoa</taxon>
        <taxon>Ecdysozoa</taxon>
        <taxon>Arthropoda</taxon>
        <taxon>Hexapoda</taxon>
        <taxon>Insecta</taxon>
        <taxon>Pterygota</taxon>
        <taxon>Neoptera</taxon>
        <taxon>Endopterygota</taxon>
        <taxon>Lepidoptera</taxon>
        <taxon>Glossata</taxon>
        <taxon>Ditrysia</taxon>
        <taxon>Papilionoidea</taxon>
        <taxon>Pieridae</taxon>
        <taxon>Pierinae</taxon>
        <taxon>Pieris</taxon>
    </lineage>
</organism>
<evidence type="ECO:0000313" key="5">
    <source>
        <dbReference type="Proteomes" id="UP000663880"/>
    </source>
</evidence>
<comment type="caution">
    <text evidence="4">The sequence shown here is derived from an EMBL/GenBank/DDBJ whole genome shotgun (WGS) entry which is preliminary data.</text>
</comment>
<proteinExistence type="predicted"/>
<accession>A0A821Y2L0</accession>
<sequence>MFELTIPSPTENQLRQNSSKFFSKWNFPNCVGAIDGKHVRIKAPKRSGLLYFNYKEYYSIVLLAVVDADCKFNAVDIGSYGREEDACIYLKSQIGKMIKINTFNIPAPKVIPGTNNVVPHVIVGGEAFACTKT</sequence>
<evidence type="ECO:0000256" key="2">
    <source>
        <dbReference type="ARBA" id="ARBA00022723"/>
    </source>
</evidence>
<keyword evidence="2" id="KW-0479">Metal-binding</keyword>
<dbReference type="InterPro" id="IPR027806">
    <property type="entry name" value="HARBI1_dom"/>
</dbReference>
<keyword evidence="5" id="KW-1185">Reference proteome</keyword>
<evidence type="ECO:0000313" key="4">
    <source>
        <dbReference type="EMBL" id="CAF4956650.1"/>
    </source>
</evidence>
<protein>
    <recommendedName>
        <fullName evidence="3">DDE Tnp4 domain-containing protein</fullName>
    </recommendedName>
</protein>
<dbReference type="GO" id="GO:0046872">
    <property type="term" value="F:metal ion binding"/>
    <property type="evidence" value="ECO:0007669"/>
    <property type="project" value="UniProtKB-KW"/>
</dbReference>
<dbReference type="AlphaFoldDB" id="A0A821Y2L0"/>
<dbReference type="EMBL" id="CAJOBZ010000080">
    <property type="protein sequence ID" value="CAF4956650.1"/>
    <property type="molecule type" value="Genomic_DNA"/>
</dbReference>
<name>A0A821Y2L0_9NEOP</name>
<dbReference type="Pfam" id="PF13359">
    <property type="entry name" value="DDE_Tnp_4"/>
    <property type="match status" value="1"/>
</dbReference>
<reference evidence="4" key="1">
    <citation type="submission" date="2021-02" db="EMBL/GenBank/DDBJ databases">
        <authorList>
            <person name="Steward A R."/>
        </authorList>
    </citation>
    <scope>NUCLEOTIDE SEQUENCE</scope>
</reference>